<reference evidence="2 3" key="1">
    <citation type="submission" date="2017-11" db="EMBL/GenBank/DDBJ databases">
        <title>Genome sequence of Entomoplasma luminosum PIMN-1 (ATCC 49195).</title>
        <authorList>
            <person name="Lo W.-S."/>
            <person name="Gasparich G.E."/>
            <person name="Kuo C.-H."/>
        </authorList>
    </citation>
    <scope>NUCLEOTIDE SEQUENCE [LARGE SCALE GENOMIC DNA]</scope>
    <source>
        <strain evidence="2 3">PIMN-1</strain>
    </source>
</reference>
<dbReference type="CDD" id="cd00009">
    <property type="entry name" value="AAA"/>
    <property type="match status" value="1"/>
</dbReference>
<dbReference type="PANTHER" id="PTHR30050:SF8">
    <property type="entry name" value="PRIMOSOMAL PROTEIN DNAI"/>
    <property type="match status" value="1"/>
</dbReference>
<dbReference type="PANTHER" id="PTHR30050">
    <property type="entry name" value="CHROMOSOMAL REPLICATION INITIATOR PROTEIN DNAA"/>
    <property type="match status" value="1"/>
</dbReference>
<name>A0A2K8NTI7_9MOLU</name>
<keyword evidence="3" id="KW-1185">Reference proteome</keyword>
<accession>A0A2K8NTI7</accession>
<dbReference type="GO" id="GO:0006260">
    <property type="term" value="P:DNA replication"/>
    <property type="evidence" value="ECO:0007669"/>
    <property type="project" value="TreeGrafter"/>
</dbReference>
<feature type="domain" description="AAA+ ATPase" evidence="1">
    <location>
        <begin position="162"/>
        <end position="317"/>
    </location>
</feature>
<evidence type="ECO:0000259" key="1">
    <source>
        <dbReference type="SMART" id="SM00382"/>
    </source>
</evidence>
<dbReference type="Pfam" id="PF00308">
    <property type="entry name" value="Bac_DnaA"/>
    <property type="match status" value="1"/>
</dbReference>
<dbReference type="AlphaFoldDB" id="A0A2K8NTI7"/>
<dbReference type="RefSeq" id="WP_025734092.1">
    <property type="nucleotide sequence ID" value="NZ_CP024963.1"/>
</dbReference>
<dbReference type="InterPro" id="IPR027417">
    <property type="entry name" value="P-loop_NTPase"/>
</dbReference>
<protein>
    <submittedName>
        <fullName evidence="2">Primosomal protein DnaI</fullName>
    </submittedName>
</protein>
<dbReference type="EMBL" id="CP024963">
    <property type="protein sequence ID" value="ATZ17064.1"/>
    <property type="molecule type" value="Genomic_DNA"/>
</dbReference>
<dbReference type="Gene3D" id="3.40.50.300">
    <property type="entry name" value="P-loop containing nucleotide triphosphate hydrolases"/>
    <property type="match status" value="1"/>
</dbReference>
<dbReference type="Proteomes" id="UP000232063">
    <property type="component" value="Chromosome"/>
</dbReference>
<sequence length="320" mass="37292">MDMKKLMDKIASNNDLKTLLTHLRTNFIQEGKTDEEAKMIVQNIINDNQILLEDFLTHYIICVKGPLAECEQSNPGYESFVNYDNGLFYISTRHCQHWFFENKNDELKKHYLYTDFDIDIFSTSAKEYIDQLGQDSDIFSQTEQDIRKQFLESSITKIKTNKHKGFFLAGEPGVGKTTLLKVLANGIASLKSEFKTVSFINVAHLMSLVKGSNFNEKHLETQKRLFDKLKNADVLFLDDIGSEVPSSWSRDDILLNLLNYRMEHQKITFFSSNFSMNEIHKHYFLKNQNHAVEQIKQKRFIERIHALSEEFILPGKSKRI</sequence>
<evidence type="ECO:0000313" key="2">
    <source>
        <dbReference type="EMBL" id="ATZ17064.1"/>
    </source>
</evidence>
<dbReference type="SUPFAM" id="SSF52540">
    <property type="entry name" value="P-loop containing nucleoside triphosphate hydrolases"/>
    <property type="match status" value="2"/>
</dbReference>
<proteinExistence type="predicted"/>
<dbReference type="SMART" id="SM00382">
    <property type="entry name" value="AAA"/>
    <property type="match status" value="1"/>
</dbReference>
<organism evidence="2 3">
    <name type="scientific">Williamsoniiplasma luminosum</name>
    <dbReference type="NCBI Taxonomy" id="214888"/>
    <lineage>
        <taxon>Bacteria</taxon>
        <taxon>Bacillati</taxon>
        <taxon>Mycoplasmatota</taxon>
        <taxon>Mollicutes</taxon>
        <taxon>Entomoplasmatales</taxon>
        <taxon>Williamsoniiplasma</taxon>
    </lineage>
</organism>
<dbReference type="InterPro" id="IPR003593">
    <property type="entry name" value="AAA+_ATPase"/>
</dbReference>
<dbReference type="KEGG" id="elj:ELUMI_v1c03390"/>
<dbReference type="InterPro" id="IPR013317">
    <property type="entry name" value="DnaA_dom"/>
</dbReference>
<evidence type="ECO:0000313" key="3">
    <source>
        <dbReference type="Proteomes" id="UP000232063"/>
    </source>
</evidence>
<gene>
    <name evidence="2" type="primary">dnaI</name>
    <name evidence="2" type="ORF">ELUMI_v1c03390</name>
</gene>
<dbReference type="OrthoDB" id="61127at2"/>